<dbReference type="InterPro" id="IPR011035">
    <property type="entry name" value="Ribosomal_bL25/Gln-tRNA_synth"/>
</dbReference>
<evidence type="ECO:0000256" key="5">
    <source>
        <dbReference type="HAMAP-Rule" id="MF_01334"/>
    </source>
</evidence>
<proteinExistence type="inferred from homology"/>
<dbReference type="AlphaFoldDB" id="A0A2H0WLF1"/>
<accession>A0A2H0WLF1</accession>
<evidence type="ECO:0000259" key="7">
    <source>
        <dbReference type="Pfam" id="PF01386"/>
    </source>
</evidence>
<dbReference type="Pfam" id="PF01386">
    <property type="entry name" value="Ribosomal_L25p"/>
    <property type="match status" value="1"/>
</dbReference>
<evidence type="ECO:0000256" key="6">
    <source>
        <dbReference type="SAM" id="MobiDB-lite"/>
    </source>
</evidence>
<evidence type="ECO:0000313" key="9">
    <source>
        <dbReference type="EMBL" id="PIS13467.1"/>
    </source>
</evidence>
<dbReference type="GO" id="GO:0008097">
    <property type="term" value="F:5S rRNA binding"/>
    <property type="evidence" value="ECO:0007669"/>
    <property type="project" value="InterPro"/>
</dbReference>
<evidence type="ECO:0000256" key="1">
    <source>
        <dbReference type="ARBA" id="ARBA00022730"/>
    </source>
</evidence>
<dbReference type="CDD" id="cd00495">
    <property type="entry name" value="Ribosomal_L25_TL5_CTC"/>
    <property type="match status" value="1"/>
</dbReference>
<dbReference type="InterPro" id="IPR020057">
    <property type="entry name" value="Ribosomal_bL25_b-dom"/>
</dbReference>
<comment type="function">
    <text evidence="5">This is one of the proteins that binds to the 5S RNA in the ribosome where it forms part of the central protuberance.</text>
</comment>
<evidence type="ECO:0000313" key="10">
    <source>
        <dbReference type="Proteomes" id="UP000230353"/>
    </source>
</evidence>
<dbReference type="GO" id="GO:0006412">
    <property type="term" value="P:translation"/>
    <property type="evidence" value="ECO:0007669"/>
    <property type="project" value="UniProtKB-UniRule"/>
</dbReference>
<dbReference type="GO" id="GO:0003735">
    <property type="term" value="F:structural constituent of ribosome"/>
    <property type="evidence" value="ECO:0007669"/>
    <property type="project" value="InterPro"/>
</dbReference>
<dbReference type="EMBL" id="PEZL01000022">
    <property type="protein sequence ID" value="PIS13467.1"/>
    <property type="molecule type" value="Genomic_DNA"/>
</dbReference>
<dbReference type="NCBIfam" id="TIGR00731">
    <property type="entry name" value="bL25_bact_ctc"/>
    <property type="match status" value="1"/>
</dbReference>
<comment type="similarity">
    <text evidence="5">Belongs to the bacterial ribosomal protein bL25 family. CTC subfamily.</text>
</comment>
<feature type="compositionally biased region" description="Acidic residues" evidence="6">
    <location>
        <begin position="207"/>
        <end position="217"/>
    </location>
</feature>
<evidence type="ECO:0000256" key="3">
    <source>
        <dbReference type="ARBA" id="ARBA00022980"/>
    </source>
</evidence>
<evidence type="ECO:0000256" key="4">
    <source>
        <dbReference type="ARBA" id="ARBA00023274"/>
    </source>
</evidence>
<dbReference type="InterPro" id="IPR029751">
    <property type="entry name" value="Ribosomal_L25_dom"/>
</dbReference>
<dbReference type="InterPro" id="IPR001021">
    <property type="entry name" value="Ribosomal_bL25_long"/>
</dbReference>
<name>A0A2H0WLF1_9BACT</name>
<sequence>MDKLTLKTEKRGVFGKSLGEARKKGKLPCVLYGAKQESTPLFVDLGEFKKVWKKAGESAVIKLSLSTSSIDSLIYDVQTDPVSKEPVHADFYAVDMTKKTTAVVPLEFVGEAQAIKLGGTLVKVIHEVEVEALPLDLPHSLEADVSVLKTVSDKILIKDIKAPAGVEFLAEPEEMVAFVEEVKEEAVPEEERTIEDIEAVSEKGVKEEEEEEGGELT</sequence>
<comment type="caution">
    <text evidence="9">The sequence shown here is derived from an EMBL/GenBank/DDBJ whole genome shotgun (WGS) entry which is preliminary data.</text>
</comment>
<keyword evidence="2 5" id="KW-0694">RNA-binding</keyword>
<dbReference type="PANTHER" id="PTHR33284">
    <property type="entry name" value="RIBOSOMAL PROTEIN L25/GLN-TRNA SYNTHETASE, ANTI-CODON-BINDING DOMAIN-CONTAINING PROTEIN"/>
    <property type="match status" value="1"/>
</dbReference>
<protein>
    <recommendedName>
        <fullName evidence="5">Large ribosomal subunit protein bL25</fullName>
    </recommendedName>
    <alternativeName>
        <fullName evidence="5">General stress protein CTC</fullName>
    </alternativeName>
</protein>
<comment type="subunit">
    <text evidence="5">Part of the 50S ribosomal subunit; part of the 5S rRNA/L5/L18/L25 subcomplex. Contacts the 5S rRNA. Binds to the 5S rRNA independently of L5 and L18.</text>
</comment>
<dbReference type="PANTHER" id="PTHR33284:SF1">
    <property type="entry name" value="RIBOSOMAL PROTEIN L25_GLN-TRNA SYNTHETASE, ANTI-CODON-BINDING DOMAIN-CONTAINING PROTEIN"/>
    <property type="match status" value="1"/>
</dbReference>
<dbReference type="InterPro" id="IPR020056">
    <property type="entry name" value="Rbsml_bL25/Gln-tRNA_synth_N"/>
</dbReference>
<evidence type="ECO:0000259" key="8">
    <source>
        <dbReference type="Pfam" id="PF14693"/>
    </source>
</evidence>
<dbReference type="Proteomes" id="UP000230353">
    <property type="component" value="Unassembled WGS sequence"/>
</dbReference>
<dbReference type="HAMAP" id="MF_01334">
    <property type="entry name" value="Ribosomal_bL25_CTC"/>
    <property type="match status" value="1"/>
</dbReference>
<evidence type="ECO:0000256" key="2">
    <source>
        <dbReference type="ARBA" id="ARBA00022884"/>
    </source>
</evidence>
<feature type="region of interest" description="Disordered" evidence="6">
    <location>
        <begin position="187"/>
        <end position="217"/>
    </location>
</feature>
<dbReference type="Gene3D" id="2.170.120.20">
    <property type="entry name" value="Ribosomal protein L25, beta domain"/>
    <property type="match status" value="1"/>
</dbReference>
<keyword evidence="4 5" id="KW-0687">Ribonucleoprotein</keyword>
<feature type="compositionally biased region" description="Basic and acidic residues" evidence="6">
    <location>
        <begin position="187"/>
        <end position="206"/>
    </location>
</feature>
<dbReference type="Pfam" id="PF14693">
    <property type="entry name" value="Ribosomal_TL5_C"/>
    <property type="match status" value="1"/>
</dbReference>
<keyword evidence="1 5" id="KW-0699">rRNA-binding</keyword>
<dbReference type="Gene3D" id="2.40.240.10">
    <property type="entry name" value="Ribosomal Protein L25, Chain P"/>
    <property type="match status" value="1"/>
</dbReference>
<feature type="domain" description="Large ribosomal subunit protein bL25 beta" evidence="8">
    <location>
        <begin position="100"/>
        <end position="181"/>
    </location>
</feature>
<gene>
    <name evidence="5" type="primary">rplY</name>
    <name evidence="5" type="synonym">ctc</name>
    <name evidence="9" type="ORF">COT67_01655</name>
</gene>
<dbReference type="InterPro" id="IPR037121">
    <property type="entry name" value="Ribosomal_bL25_C"/>
</dbReference>
<dbReference type="GO" id="GO:0022625">
    <property type="term" value="C:cytosolic large ribosomal subunit"/>
    <property type="evidence" value="ECO:0007669"/>
    <property type="project" value="TreeGrafter"/>
</dbReference>
<reference evidence="10" key="1">
    <citation type="submission" date="2017-09" db="EMBL/GenBank/DDBJ databases">
        <title>Depth-based differentiation of microbial function through sediment-hosted aquifers and enrichment of novel symbionts in the deep terrestrial subsurface.</title>
        <authorList>
            <person name="Probst A.J."/>
            <person name="Ladd B."/>
            <person name="Jarett J.K."/>
            <person name="Geller-Mcgrath D.E."/>
            <person name="Sieber C.M.K."/>
            <person name="Emerson J.B."/>
            <person name="Anantharaman K."/>
            <person name="Thomas B.C."/>
            <person name="Malmstrom R."/>
            <person name="Stieglmeier M."/>
            <person name="Klingl A."/>
            <person name="Woyke T."/>
            <person name="Ryan C.M."/>
            <person name="Banfield J.F."/>
        </authorList>
    </citation>
    <scope>NUCLEOTIDE SEQUENCE [LARGE SCALE GENOMIC DNA]</scope>
</reference>
<feature type="domain" description="Large ribosomal subunit protein bL25 L25" evidence="7">
    <location>
        <begin position="6"/>
        <end position="91"/>
    </location>
</feature>
<dbReference type="SUPFAM" id="SSF50715">
    <property type="entry name" value="Ribosomal protein L25-like"/>
    <property type="match status" value="1"/>
</dbReference>
<organism evidence="9 10">
    <name type="scientific">Candidatus Tagabacteria bacterium CG09_land_8_20_14_0_10_41_14</name>
    <dbReference type="NCBI Taxonomy" id="1975021"/>
    <lineage>
        <taxon>Bacteria</taxon>
        <taxon>Candidatus Tagaibacteriota</taxon>
    </lineage>
</organism>
<keyword evidence="3 5" id="KW-0689">Ribosomal protein</keyword>
<dbReference type="InterPro" id="IPR020930">
    <property type="entry name" value="Ribosomal_uL5_bac-type"/>
</dbReference>